<feature type="domain" description="Formyl transferase C-terminal" evidence="2">
    <location>
        <begin position="202"/>
        <end position="294"/>
    </location>
</feature>
<dbReference type="InterPro" id="IPR002376">
    <property type="entry name" value="Formyl_transf_N"/>
</dbReference>
<feature type="domain" description="Formyl transferase N-terminal" evidence="1">
    <location>
        <begin position="47"/>
        <end position="176"/>
    </location>
</feature>
<evidence type="ECO:0000313" key="4">
    <source>
        <dbReference type="Proteomes" id="UP000447081"/>
    </source>
</evidence>
<accession>A0A8T6BSA6</accession>
<proteinExistence type="predicted"/>
<gene>
    <name evidence="3" type="ORF">GRW24_33730</name>
</gene>
<evidence type="ECO:0000313" key="3">
    <source>
        <dbReference type="EMBL" id="MXJ13354.1"/>
    </source>
</evidence>
<evidence type="ECO:0000259" key="2">
    <source>
        <dbReference type="Pfam" id="PF02911"/>
    </source>
</evidence>
<dbReference type="EMBL" id="WUIG01001792">
    <property type="protein sequence ID" value="MXJ13354.1"/>
    <property type="molecule type" value="Genomic_DNA"/>
</dbReference>
<dbReference type="GO" id="GO:0005829">
    <property type="term" value="C:cytosol"/>
    <property type="evidence" value="ECO:0007669"/>
    <property type="project" value="TreeGrafter"/>
</dbReference>
<dbReference type="FunFam" id="3.40.50.12230:FF:000002">
    <property type="entry name" value="Bifunctional polymyxin resistance protein ArnA"/>
    <property type="match status" value="1"/>
</dbReference>
<feature type="non-terminal residue" evidence="3">
    <location>
        <position position="308"/>
    </location>
</feature>
<organism evidence="3 4">
    <name type="scientific">Escherichia coli</name>
    <dbReference type="NCBI Taxonomy" id="562"/>
    <lineage>
        <taxon>Bacteria</taxon>
        <taxon>Pseudomonadati</taxon>
        <taxon>Pseudomonadota</taxon>
        <taxon>Gammaproteobacteria</taxon>
        <taxon>Enterobacterales</taxon>
        <taxon>Enterobacteriaceae</taxon>
        <taxon>Escherichia</taxon>
    </lineage>
</organism>
<dbReference type="Pfam" id="PF02911">
    <property type="entry name" value="Formyl_trans_C"/>
    <property type="match status" value="1"/>
</dbReference>
<dbReference type="Gene3D" id="3.40.50.12230">
    <property type="match status" value="1"/>
</dbReference>
<dbReference type="CDD" id="cd08644">
    <property type="entry name" value="FMT_core_ArnA_N"/>
    <property type="match status" value="1"/>
</dbReference>
<dbReference type="PANTHER" id="PTHR11138:SF5">
    <property type="entry name" value="METHIONYL-TRNA FORMYLTRANSFERASE, MITOCHONDRIAL"/>
    <property type="match status" value="1"/>
</dbReference>
<comment type="caution">
    <text evidence="3">The sequence shown here is derived from an EMBL/GenBank/DDBJ whole genome shotgun (WGS) entry which is preliminary data.</text>
</comment>
<protein>
    <submittedName>
        <fullName evidence="3">Formyltransferase</fullName>
    </submittedName>
</protein>
<reference evidence="3 4" key="1">
    <citation type="submission" date="2019-12" db="EMBL/GenBank/DDBJ databases">
        <title>Enteriobacteria Tanzani isolates_10434.</title>
        <authorList>
            <person name="Subbiah M."/>
            <person name="Call D."/>
        </authorList>
    </citation>
    <scope>NUCLEOTIDE SEQUENCE [LARGE SCALE GENOMIC DNA]</scope>
    <source>
        <strain evidence="3 4">10434wG3</strain>
    </source>
</reference>
<dbReference type="PANTHER" id="PTHR11138">
    <property type="entry name" value="METHIONYL-TRNA FORMYLTRANSFERASE"/>
    <property type="match status" value="1"/>
</dbReference>
<dbReference type="InterPro" id="IPR011034">
    <property type="entry name" value="Formyl_transferase-like_C_sf"/>
</dbReference>
<evidence type="ECO:0000259" key="1">
    <source>
        <dbReference type="Pfam" id="PF00551"/>
    </source>
</evidence>
<dbReference type="GO" id="GO:0004479">
    <property type="term" value="F:methionyl-tRNA formyltransferase activity"/>
    <property type="evidence" value="ECO:0007669"/>
    <property type="project" value="TreeGrafter"/>
</dbReference>
<dbReference type="InterPro" id="IPR005793">
    <property type="entry name" value="Formyl_trans_C"/>
</dbReference>
<dbReference type="Pfam" id="PF00551">
    <property type="entry name" value="Formyl_trans_N"/>
    <property type="match status" value="1"/>
</dbReference>
<dbReference type="InterPro" id="IPR036477">
    <property type="entry name" value="Formyl_transf_N_sf"/>
</dbReference>
<dbReference type="SUPFAM" id="SSF50486">
    <property type="entry name" value="FMT C-terminal domain-like"/>
    <property type="match status" value="1"/>
</dbReference>
<dbReference type="CDD" id="cd08702">
    <property type="entry name" value="Arna_FMT_C"/>
    <property type="match status" value="1"/>
</dbReference>
<dbReference type="Proteomes" id="UP000447081">
    <property type="component" value="Unassembled WGS sequence"/>
</dbReference>
<sequence>MKTVVFAYHDMGCLGIEALLAAGYEISAIFTHTDNPGEKAFYGSVARLAAERGIPVYAPDNVNHPLWVERIAHLAPEVIFSFYYRHLICDAILQLAPAGAFNLHGSLLPKYRGRAPLNWVLVNGETETGVTLHRMVKRADAGAIVAQLRIAIAPDDIAITLHHKLCHAARQLLEQTLPTIKHGNILEIAQRENEATCFGRRTPDDSFLEWHKPASVLHNMVRAVADPWPGAFSYVGNQKFTVWSSRVHPHASKAQPGSVISIAPLLIACGDGALEIVTGQAGDGITMQGSQLAQTLGLVQGSRLNSQP</sequence>
<dbReference type="SUPFAM" id="SSF53328">
    <property type="entry name" value="Formyltransferase"/>
    <property type="match status" value="1"/>
</dbReference>
<name>A0A8T6BSA6_ECOLX</name>
<dbReference type="AlphaFoldDB" id="A0A8T6BSA6"/>
<dbReference type="NCBIfam" id="NF005414">
    <property type="entry name" value="PRK06988.1"/>
    <property type="match status" value="1"/>
</dbReference>